<proteinExistence type="predicted"/>
<dbReference type="OrthoDB" id="200948at2759"/>
<dbReference type="GO" id="GO:0016020">
    <property type="term" value="C:membrane"/>
    <property type="evidence" value="ECO:0007669"/>
    <property type="project" value="GOC"/>
</dbReference>
<feature type="domain" description="Fatty acid desaturase" evidence="2">
    <location>
        <begin position="5"/>
        <end position="176"/>
    </location>
</feature>
<organism evidence="5">
    <name type="scientific">Enterobius vermicularis</name>
    <name type="common">Human pinworm</name>
    <dbReference type="NCBI Taxonomy" id="51028"/>
    <lineage>
        <taxon>Eukaryota</taxon>
        <taxon>Metazoa</taxon>
        <taxon>Ecdysozoa</taxon>
        <taxon>Nematoda</taxon>
        <taxon>Chromadorea</taxon>
        <taxon>Rhabditida</taxon>
        <taxon>Spirurina</taxon>
        <taxon>Oxyuridomorpha</taxon>
        <taxon>Oxyuroidea</taxon>
        <taxon>Oxyuridae</taxon>
        <taxon>Enterobius</taxon>
    </lineage>
</organism>
<dbReference type="Proteomes" id="UP000274131">
    <property type="component" value="Unassembled WGS sequence"/>
</dbReference>
<keyword evidence="1" id="KW-1133">Transmembrane helix</keyword>
<sequence>MLVPMSVSFKKYHDEHHRYMGITLLKCEDILDTDIPTEFETQVFRGLFGKLIWMFLQPLFYGIRPFVTYKKAVTDFELINLIFQLIVDYFVIVYLGPKAVAFLLGGFLIGTGIHPLSGHYISDHYTFKPGQETYSYYGPINLVTFNVGHHIEHHDFPFICGANLPRIRKIAPEYYANFLNHKSWVYLLYSFIVDPKITLHSRVKRKTAKPEDIRFFGVGKYSTCYVHKFVSSVGSSYVFC</sequence>
<keyword evidence="1" id="KW-0472">Membrane</keyword>
<evidence type="ECO:0000313" key="4">
    <source>
        <dbReference type="Proteomes" id="UP000274131"/>
    </source>
</evidence>
<keyword evidence="4" id="KW-1185">Reference proteome</keyword>
<reference evidence="3 4" key="2">
    <citation type="submission" date="2018-10" db="EMBL/GenBank/DDBJ databases">
        <authorList>
            <consortium name="Pathogen Informatics"/>
        </authorList>
    </citation>
    <scope>NUCLEOTIDE SEQUENCE [LARGE SCALE GENOMIC DNA]</scope>
</reference>
<dbReference type="EMBL" id="UXUI01008046">
    <property type="protein sequence ID" value="VDD90321.1"/>
    <property type="molecule type" value="Genomic_DNA"/>
</dbReference>
<evidence type="ECO:0000256" key="1">
    <source>
        <dbReference type="SAM" id="Phobius"/>
    </source>
</evidence>
<feature type="transmembrane region" description="Helical" evidence="1">
    <location>
        <begin position="101"/>
        <end position="121"/>
    </location>
</feature>
<name>A0A0N4V5F0_ENTVE</name>
<reference evidence="5" key="1">
    <citation type="submission" date="2017-02" db="UniProtKB">
        <authorList>
            <consortium name="WormBaseParasite"/>
        </authorList>
    </citation>
    <scope>IDENTIFICATION</scope>
</reference>
<protein>
    <submittedName>
        <fullName evidence="5">FA_desaturase domain-containing protein</fullName>
    </submittedName>
</protein>
<dbReference type="GO" id="GO:0046513">
    <property type="term" value="P:ceramide biosynthetic process"/>
    <property type="evidence" value="ECO:0007669"/>
    <property type="project" value="TreeGrafter"/>
</dbReference>
<keyword evidence="1" id="KW-0812">Transmembrane</keyword>
<gene>
    <name evidence="3" type="ORF">EVEC_LOCUS5072</name>
</gene>
<dbReference type="GO" id="GO:0042284">
    <property type="term" value="F:sphingolipid delta-4 desaturase activity"/>
    <property type="evidence" value="ECO:0007669"/>
    <property type="project" value="TreeGrafter"/>
</dbReference>
<dbReference type="InterPro" id="IPR005804">
    <property type="entry name" value="FA_desaturase_dom"/>
</dbReference>
<dbReference type="PANTHER" id="PTHR12879">
    <property type="entry name" value="SPHINGOLIPID DELTA 4 DESATURASE/C-4 HYDROXYLASE PROTEIN DES2"/>
    <property type="match status" value="1"/>
</dbReference>
<dbReference type="STRING" id="51028.A0A0N4V5F0"/>
<dbReference type="Pfam" id="PF00487">
    <property type="entry name" value="FA_desaturase"/>
    <property type="match status" value="1"/>
</dbReference>
<feature type="transmembrane region" description="Helical" evidence="1">
    <location>
        <begin position="78"/>
        <end position="95"/>
    </location>
</feature>
<evidence type="ECO:0000313" key="5">
    <source>
        <dbReference type="WBParaSite" id="EVEC_0000544101-mRNA-1"/>
    </source>
</evidence>
<evidence type="ECO:0000259" key="2">
    <source>
        <dbReference type="Pfam" id="PF00487"/>
    </source>
</evidence>
<evidence type="ECO:0000313" key="3">
    <source>
        <dbReference type="EMBL" id="VDD90321.1"/>
    </source>
</evidence>
<feature type="transmembrane region" description="Helical" evidence="1">
    <location>
        <begin position="47"/>
        <end position="66"/>
    </location>
</feature>
<dbReference type="PANTHER" id="PTHR12879:SF8">
    <property type="entry name" value="SPHINGOLIPID DELTA(4)-DESATURASE DES1"/>
    <property type="match status" value="1"/>
</dbReference>
<accession>A0A0N4V5F0</accession>
<dbReference type="WBParaSite" id="EVEC_0000544101-mRNA-1">
    <property type="protein sequence ID" value="EVEC_0000544101-mRNA-1"/>
    <property type="gene ID" value="EVEC_0000544101"/>
</dbReference>
<dbReference type="AlphaFoldDB" id="A0A0N4V5F0"/>